<dbReference type="PANTHER" id="PTHR45586">
    <property type="entry name" value="TPR REPEAT-CONTAINING PROTEIN PA4667"/>
    <property type="match status" value="1"/>
</dbReference>
<reference evidence="4" key="1">
    <citation type="submission" date="2021-08" db="EMBL/GenBank/DDBJ databases">
        <title>Comparative analyses of Brucepasteria parasyntrophica and Teretinema zuelzerae.</title>
        <authorList>
            <person name="Song Y."/>
            <person name="Brune A."/>
        </authorList>
    </citation>
    <scope>NUCLEOTIDE SEQUENCE</scope>
    <source>
        <strain evidence="4">DSM 1903</strain>
    </source>
</reference>
<keyword evidence="2 3" id="KW-0802">TPR repeat</keyword>
<organism evidence="4 5">
    <name type="scientific">Teretinema zuelzerae</name>
    <dbReference type="NCBI Taxonomy" id="156"/>
    <lineage>
        <taxon>Bacteria</taxon>
        <taxon>Pseudomonadati</taxon>
        <taxon>Spirochaetota</taxon>
        <taxon>Spirochaetia</taxon>
        <taxon>Spirochaetales</taxon>
        <taxon>Treponemataceae</taxon>
        <taxon>Teretinema</taxon>
    </lineage>
</organism>
<dbReference type="InterPro" id="IPR011990">
    <property type="entry name" value="TPR-like_helical_dom_sf"/>
</dbReference>
<keyword evidence="1" id="KW-0677">Repeat</keyword>
<proteinExistence type="predicted"/>
<dbReference type="SMART" id="SM00028">
    <property type="entry name" value="TPR"/>
    <property type="match status" value="8"/>
</dbReference>
<feature type="repeat" description="TPR" evidence="3">
    <location>
        <begin position="84"/>
        <end position="117"/>
    </location>
</feature>
<comment type="caution">
    <text evidence="4">The sequence shown here is derived from an EMBL/GenBank/DDBJ whole genome shotgun (WGS) entry which is preliminary data.</text>
</comment>
<dbReference type="Proteomes" id="UP001198163">
    <property type="component" value="Unassembled WGS sequence"/>
</dbReference>
<dbReference type="InterPro" id="IPR013105">
    <property type="entry name" value="TPR_2"/>
</dbReference>
<dbReference type="PROSITE" id="PS50005">
    <property type="entry name" value="TPR"/>
    <property type="match status" value="3"/>
</dbReference>
<feature type="repeat" description="TPR" evidence="3">
    <location>
        <begin position="118"/>
        <end position="151"/>
    </location>
</feature>
<protein>
    <submittedName>
        <fullName evidence="4">Tetratricopeptide repeat protein</fullName>
    </submittedName>
</protein>
<name>A0AAE3EF87_9SPIR</name>
<evidence type="ECO:0000256" key="1">
    <source>
        <dbReference type="ARBA" id="ARBA00022737"/>
    </source>
</evidence>
<dbReference type="Pfam" id="PF13432">
    <property type="entry name" value="TPR_16"/>
    <property type="match status" value="2"/>
</dbReference>
<dbReference type="PANTHER" id="PTHR45586:SF13">
    <property type="entry name" value="TPR-REPEAT-CONTAINING PROTEIN"/>
    <property type="match status" value="1"/>
</dbReference>
<gene>
    <name evidence="4" type="ORF">K7J14_02145</name>
</gene>
<feature type="repeat" description="TPR" evidence="3">
    <location>
        <begin position="299"/>
        <end position="332"/>
    </location>
</feature>
<dbReference type="EMBL" id="JAINWA010000001">
    <property type="protein sequence ID" value="MCD1653499.1"/>
    <property type="molecule type" value="Genomic_DNA"/>
</dbReference>
<dbReference type="InterPro" id="IPR051012">
    <property type="entry name" value="CellSynth/LPSAsmb/PSIAsmb"/>
</dbReference>
<dbReference type="Gene3D" id="1.25.40.10">
    <property type="entry name" value="Tetratricopeptide repeat domain"/>
    <property type="match status" value="3"/>
</dbReference>
<evidence type="ECO:0000256" key="2">
    <source>
        <dbReference type="ARBA" id="ARBA00022803"/>
    </source>
</evidence>
<dbReference type="Pfam" id="PF07719">
    <property type="entry name" value="TPR_2"/>
    <property type="match status" value="1"/>
</dbReference>
<evidence type="ECO:0000313" key="4">
    <source>
        <dbReference type="EMBL" id="MCD1653499.1"/>
    </source>
</evidence>
<keyword evidence="5" id="KW-1185">Reference proteome</keyword>
<accession>A0AAE3EF87</accession>
<dbReference type="AlphaFoldDB" id="A0AAE3EF87"/>
<evidence type="ECO:0000256" key="3">
    <source>
        <dbReference type="PROSITE-ProRule" id="PRU00339"/>
    </source>
</evidence>
<evidence type="ECO:0000313" key="5">
    <source>
        <dbReference type="Proteomes" id="UP001198163"/>
    </source>
</evidence>
<dbReference type="InterPro" id="IPR019734">
    <property type="entry name" value="TPR_rpt"/>
</dbReference>
<dbReference type="RefSeq" id="WP_230752542.1">
    <property type="nucleotide sequence ID" value="NZ_JAINWA010000001.1"/>
</dbReference>
<dbReference type="SUPFAM" id="SSF48452">
    <property type="entry name" value="TPR-like"/>
    <property type="match status" value="2"/>
</dbReference>
<sequence>MDNNSFKKQFSLALKAGQNRDYSKATTILEKLAACGVAEGFPSKESEAHPEVYLYLARSLHAQGLPDRAMANFRSYLGLVPEDPAGWFFYGRSCLAAGDSERAIRALRKSISLNPDSVDARALLGSACLRAKRPSLARSVFEEALSLAPDDERLNQGYRNALFVEAVRLLRKGEADLARQMFTYLINNDIDGVLPRVYLAHCLRDLGYYAEAIGQYEAAGEFSPDDPTLQWYIVAALFESGNAEAAYPLIESLGGFPGSDEPTGKDISLRIVRNHVDRGEWAPAARAGRLHIKKWGSDPLIHALMGEAQRNLGNFDGALNHFRKAVSLDKENPSARYGVLMLFAEQGAWTDLKAELPGAARAGCDPQFIAYYQALCDANLDENPETVLPGLQKLVLEQGPLPELISALARVYFRLSLPELAIGWYRKVLDGDPGNEEAFLGLIACCEELDSIDDLLESQRAYLETWPDNSAIRREHADALASAGKWADAADQLELVASHEPSAESSRAIALYRRRAGQYGKAAIIYRNLLRARPDDRALLSCLLWCLDRMGETANAFTLAHQANQAFAPDVESLLIEGRLQAKKGDAKGALEVFRIVVDKWPKDPRGWDEVASMYRILGVPEMETLHAEKARNIRLKDGRRGSSRK</sequence>